<comment type="similarity">
    <text evidence="2">Belongs to the class-IV pyridoxal-phosphate-dependent aminotransferase family.</text>
</comment>
<evidence type="ECO:0000256" key="2">
    <source>
        <dbReference type="ARBA" id="ARBA00009320"/>
    </source>
</evidence>
<evidence type="ECO:0000313" key="4">
    <source>
        <dbReference type="EMBL" id="MFC4600610.1"/>
    </source>
</evidence>
<reference evidence="5" key="1">
    <citation type="journal article" date="2019" name="Int. J. Syst. Evol. Microbiol.">
        <title>The Global Catalogue of Microorganisms (GCM) 10K type strain sequencing project: providing services to taxonomists for standard genome sequencing and annotation.</title>
        <authorList>
            <consortium name="The Broad Institute Genomics Platform"/>
            <consortium name="The Broad Institute Genome Sequencing Center for Infectious Disease"/>
            <person name="Wu L."/>
            <person name="Ma J."/>
        </authorList>
    </citation>
    <scope>NUCLEOTIDE SEQUENCE [LARGE SCALE GENOMIC DNA]</scope>
    <source>
        <strain evidence="5">CCUG 49571</strain>
    </source>
</reference>
<name>A0ABV9FHV3_9BACL</name>
<dbReference type="InterPro" id="IPR043131">
    <property type="entry name" value="BCAT-like_N"/>
</dbReference>
<dbReference type="InterPro" id="IPR050571">
    <property type="entry name" value="Class-IV_PLP-Dep_Aminotrnsfr"/>
</dbReference>
<dbReference type="Proteomes" id="UP001596028">
    <property type="component" value="Unassembled WGS sequence"/>
</dbReference>
<comment type="caution">
    <text evidence="4">The sequence shown here is derived from an EMBL/GenBank/DDBJ whole genome shotgun (WGS) entry which is preliminary data.</text>
</comment>
<evidence type="ECO:0000256" key="1">
    <source>
        <dbReference type="ARBA" id="ARBA00001933"/>
    </source>
</evidence>
<gene>
    <name evidence="4" type="primary">pabC</name>
    <name evidence="4" type="ORF">ACFO3S_20365</name>
</gene>
<protein>
    <submittedName>
        <fullName evidence="4">Aminodeoxychorismate lyase</fullName>
        <ecNumber evidence="4">4.1.3.38</ecNumber>
    </submittedName>
</protein>
<keyword evidence="3" id="KW-0663">Pyridoxal phosphate</keyword>
<dbReference type="InterPro" id="IPR043132">
    <property type="entry name" value="BCAT-like_C"/>
</dbReference>
<keyword evidence="4" id="KW-0456">Lyase</keyword>
<dbReference type="EMBL" id="JBHSEP010000017">
    <property type="protein sequence ID" value="MFC4600610.1"/>
    <property type="molecule type" value="Genomic_DNA"/>
</dbReference>
<dbReference type="Gene3D" id="3.30.470.10">
    <property type="match status" value="1"/>
</dbReference>
<dbReference type="PANTHER" id="PTHR42743">
    <property type="entry name" value="AMINO-ACID AMINOTRANSFERASE"/>
    <property type="match status" value="1"/>
</dbReference>
<dbReference type="PANTHER" id="PTHR42743:SF11">
    <property type="entry name" value="AMINODEOXYCHORISMATE LYASE"/>
    <property type="match status" value="1"/>
</dbReference>
<dbReference type="GO" id="GO:0008696">
    <property type="term" value="F:4-amino-4-deoxychorismate lyase activity"/>
    <property type="evidence" value="ECO:0007669"/>
    <property type="project" value="UniProtKB-EC"/>
</dbReference>
<evidence type="ECO:0000313" key="5">
    <source>
        <dbReference type="Proteomes" id="UP001596028"/>
    </source>
</evidence>
<organism evidence="4 5">
    <name type="scientific">Cohnella hongkongensis</name>
    <dbReference type="NCBI Taxonomy" id="178337"/>
    <lineage>
        <taxon>Bacteria</taxon>
        <taxon>Bacillati</taxon>
        <taxon>Bacillota</taxon>
        <taxon>Bacilli</taxon>
        <taxon>Bacillales</taxon>
        <taxon>Paenibacillaceae</taxon>
        <taxon>Cohnella</taxon>
    </lineage>
</organism>
<dbReference type="Gene3D" id="3.20.10.10">
    <property type="entry name" value="D-amino Acid Aminotransferase, subunit A, domain 2"/>
    <property type="match status" value="1"/>
</dbReference>
<comment type="cofactor">
    <cofactor evidence="1">
        <name>pyridoxal 5'-phosphate</name>
        <dbReference type="ChEBI" id="CHEBI:597326"/>
    </cofactor>
</comment>
<dbReference type="CDD" id="cd00449">
    <property type="entry name" value="PLPDE_IV"/>
    <property type="match status" value="1"/>
</dbReference>
<dbReference type="Pfam" id="PF01063">
    <property type="entry name" value="Aminotran_4"/>
    <property type="match status" value="1"/>
</dbReference>
<dbReference type="InterPro" id="IPR036038">
    <property type="entry name" value="Aminotransferase-like"/>
</dbReference>
<keyword evidence="5" id="KW-1185">Reference proteome</keyword>
<dbReference type="NCBIfam" id="NF005800">
    <property type="entry name" value="PRK07650.1"/>
    <property type="match status" value="1"/>
</dbReference>
<dbReference type="SUPFAM" id="SSF56752">
    <property type="entry name" value="D-aminoacid aminotransferase-like PLP-dependent enzymes"/>
    <property type="match status" value="1"/>
</dbReference>
<sequence>MKILLNGQLTRQSEAVISAFDHGFLYGMGLFETFRTYGGRPWLLERHADRLSRGCEQLGIRYEPDVGRMKRRIAELLEANGLGDGYVRWSVSAGVGEIGLPSADYERPNEIVYAKPLAPDKPETRQGKPLRLLQLRRSTPEGAFRLKSFHYMNNIAAKRELRLTGAAPNTEGLFLDGAGHVAEGMVSNVFWARSGKLYTPSPDTGLLEGVTREYVIRMAIAEGLSVEEGLYGWESLQEADEAFVTNSIQEIVPVARLEDDQGRPARPAYERAGEITSRLMRLYRNAAERSETE</sequence>
<evidence type="ECO:0000256" key="3">
    <source>
        <dbReference type="ARBA" id="ARBA00022898"/>
    </source>
</evidence>
<dbReference type="RefSeq" id="WP_378099839.1">
    <property type="nucleotide sequence ID" value="NZ_JBHSEP010000017.1"/>
</dbReference>
<dbReference type="InterPro" id="IPR001544">
    <property type="entry name" value="Aminotrans_IV"/>
</dbReference>
<dbReference type="EC" id="4.1.3.38" evidence="4"/>
<accession>A0ABV9FHV3</accession>
<proteinExistence type="inferred from homology"/>